<dbReference type="AlphaFoldDB" id="A0AAQ3U8Z0"/>
<evidence type="ECO:0000313" key="5">
    <source>
        <dbReference type="Proteomes" id="UP001341281"/>
    </source>
</evidence>
<dbReference type="PANTHER" id="PTHR46033">
    <property type="entry name" value="PROTEIN MAIN-LIKE 2"/>
    <property type="match status" value="1"/>
</dbReference>
<accession>A0AAQ3U8Z0</accession>
<organism evidence="4 5">
    <name type="scientific">Paspalum notatum var. saurae</name>
    <dbReference type="NCBI Taxonomy" id="547442"/>
    <lineage>
        <taxon>Eukaryota</taxon>
        <taxon>Viridiplantae</taxon>
        <taxon>Streptophyta</taxon>
        <taxon>Embryophyta</taxon>
        <taxon>Tracheophyta</taxon>
        <taxon>Spermatophyta</taxon>
        <taxon>Magnoliopsida</taxon>
        <taxon>Liliopsida</taxon>
        <taxon>Poales</taxon>
        <taxon>Poaceae</taxon>
        <taxon>PACMAD clade</taxon>
        <taxon>Panicoideae</taxon>
        <taxon>Andropogonodae</taxon>
        <taxon>Paspaleae</taxon>
        <taxon>Paspalinae</taxon>
        <taxon>Paspalum</taxon>
    </lineage>
</organism>
<feature type="signal peptide" evidence="2">
    <location>
        <begin position="1"/>
        <end position="16"/>
    </location>
</feature>
<dbReference type="Pfam" id="PF10536">
    <property type="entry name" value="PMD"/>
    <property type="match status" value="1"/>
</dbReference>
<dbReference type="GO" id="GO:0010073">
    <property type="term" value="P:meristem maintenance"/>
    <property type="evidence" value="ECO:0007669"/>
    <property type="project" value="InterPro"/>
</dbReference>
<keyword evidence="2" id="KW-0732">Signal</keyword>
<reference evidence="4 5" key="1">
    <citation type="submission" date="2024-02" db="EMBL/GenBank/DDBJ databases">
        <title>High-quality chromosome-scale genome assembly of Pensacola bahiagrass (Paspalum notatum Flugge var. saurae).</title>
        <authorList>
            <person name="Vega J.M."/>
            <person name="Podio M."/>
            <person name="Orjuela J."/>
            <person name="Siena L.A."/>
            <person name="Pessino S.C."/>
            <person name="Combes M.C."/>
            <person name="Mariac C."/>
            <person name="Albertini E."/>
            <person name="Pupilli F."/>
            <person name="Ortiz J.P.A."/>
            <person name="Leblanc O."/>
        </authorList>
    </citation>
    <scope>NUCLEOTIDE SEQUENCE [LARGE SCALE GENOMIC DNA]</scope>
    <source>
        <strain evidence="4">R1</strain>
        <tissue evidence="4">Leaf</tissue>
    </source>
</reference>
<gene>
    <name evidence="4" type="ORF">U9M48_032237</name>
</gene>
<protein>
    <recommendedName>
        <fullName evidence="3">Aminotransferase-like plant mobile domain-containing protein</fullName>
    </recommendedName>
</protein>
<dbReference type="EMBL" id="CP144751">
    <property type="protein sequence ID" value="WVZ85292.1"/>
    <property type="molecule type" value="Genomic_DNA"/>
</dbReference>
<dbReference type="Proteomes" id="UP001341281">
    <property type="component" value="Chromosome 07"/>
</dbReference>
<feature type="domain" description="Aminotransferase-like plant mobile" evidence="3">
    <location>
        <begin position="1"/>
        <end position="144"/>
    </location>
</feature>
<dbReference type="PANTHER" id="PTHR46033:SF29">
    <property type="entry name" value="OS09G0391400 PROTEIN"/>
    <property type="match status" value="1"/>
</dbReference>
<proteinExistence type="predicted"/>
<evidence type="ECO:0000313" key="4">
    <source>
        <dbReference type="EMBL" id="WVZ85292.1"/>
    </source>
</evidence>
<feature type="region of interest" description="Disordered" evidence="1">
    <location>
        <begin position="330"/>
        <end position="352"/>
    </location>
</feature>
<evidence type="ECO:0000256" key="2">
    <source>
        <dbReference type="SAM" id="SignalP"/>
    </source>
</evidence>
<sequence>MLWLMGWVMFCGSAGSFVPKHLLLFTRYVADAPLEAIPQFSWGSAVLAATYRGLCMSCLKSSSAEPIFGGCPLLLQLWAHERFQIGRPLGRALPVRGVLTRRRRRPNNGVSMTRKSYPDFVGQFDILRDDEVRWVPYSPEAVQSRAPEGLSPLCIRTPSTGGRAAYLCSTSTSRSTQSTGRLSCLTAYCRHTSTGLCRRFTRQGQAVGQVYAPRIAELAAKWTATLDDVVMEGRPHDDAVWGQYLPRTRVHVLPTLQELPRRTPSALDTYPTQRDQGASIAHDVVQQIHAEAMAYSRSSLTMAPQQHKAAYDKIAELCRRVTRSLSCRDDDVALPPQQPMFRAPTPTPPRPRPVPLYAQSPPMTYPPPGYDAVTTPDDSYGARHAPPSPPGAVEQMAQSFFASPTYDEIGHATSGHSAVTGAASARYTRCPT</sequence>
<name>A0AAQ3U8Z0_PASNO</name>
<evidence type="ECO:0000259" key="3">
    <source>
        <dbReference type="Pfam" id="PF10536"/>
    </source>
</evidence>
<dbReference type="InterPro" id="IPR019557">
    <property type="entry name" value="AminoTfrase-like_pln_mobile"/>
</dbReference>
<feature type="chain" id="PRO_5042848212" description="Aminotransferase-like plant mobile domain-containing protein" evidence="2">
    <location>
        <begin position="17"/>
        <end position="432"/>
    </location>
</feature>
<evidence type="ECO:0000256" key="1">
    <source>
        <dbReference type="SAM" id="MobiDB-lite"/>
    </source>
</evidence>
<dbReference type="InterPro" id="IPR044824">
    <property type="entry name" value="MAIN-like"/>
</dbReference>
<keyword evidence="5" id="KW-1185">Reference proteome</keyword>